<gene>
    <name evidence="1" type="ORF">D6D85_06245</name>
</gene>
<keyword evidence="2" id="KW-1185">Reference proteome</keyword>
<dbReference type="EMBL" id="RCOS01000075">
    <property type="protein sequence ID" value="RSN75392.1"/>
    <property type="molecule type" value="Genomic_DNA"/>
</dbReference>
<organism evidence="1 2">
    <name type="scientific">Candidatus Methanodesulfokora washburnensis</name>
    <dbReference type="NCBI Taxonomy" id="2478471"/>
    <lineage>
        <taxon>Archaea</taxon>
        <taxon>Thermoproteota</taxon>
        <taxon>Candidatus Korarchaeia</taxon>
        <taxon>Candidatus Korarchaeia incertae sedis</taxon>
        <taxon>Candidatus Methanodesulfokora</taxon>
    </lineage>
</organism>
<evidence type="ECO:0000313" key="1">
    <source>
        <dbReference type="EMBL" id="RSN75392.1"/>
    </source>
</evidence>
<sequence length="101" mass="11157">MCGAKTSIGGTAEGVNVRRVDMKGRIYLSRRLVGLKLYMVEVDGVVLLSASKERILSAVERLAPCSSLKEYLAILEELGELTPKEVEEFARARAWRSTEGQ</sequence>
<protein>
    <submittedName>
        <fullName evidence="1">Uncharacterized protein</fullName>
    </submittedName>
</protein>
<proteinExistence type="predicted"/>
<dbReference type="AlphaFoldDB" id="A0A3R9R5P4"/>
<evidence type="ECO:0000313" key="2">
    <source>
        <dbReference type="Proteomes" id="UP000277582"/>
    </source>
</evidence>
<comment type="caution">
    <text evidence="1">The sequence shown here is derived from an EMBL/GenBank/DDBJ whole genome shotgun (WGS) entry which is preliminary data.</text>
</comment>
<dbReference type="RefSeq" id="WP_125671165.1">
    <property type="nucleotide sequence ID" value="NZ_RCOS01000075.1"/>
</dbReference>
<dbReference type="OrthoDB" id="377575at2157"/>
<reference evidence="1 2" key="1">
    <citation type="submission" date="2018-10" db="EMBL/GenBank/DDBJ databases">
        <title>Co-occurring genomic capacity for anaerobic methane metabolism and dissimilatory sulfite reduction discovered in the Korarchaeota.</title>
        <authorList>
            <person name="Mckay L.J."/>
            <person name="Dlakic M."/>
            <person name="Fields M.W."/>
            <person name="Delmont T.O."/>
            <person name="Eren A.M."/>
            <person name="Jay Z.J."/>
            <person name="Klingelsmith K.B."/>
            <person name="Rusch D.B."/>
            <person name="Inskeep W.P."/>
        </authorList>
    </citation>
    <scope>NUCLEOTIDE SEQUENCE [LARGE SCALE GENOMIC DNA]</scope>
    <source>
        <strain evidence="1 2">MDKW</strain>
    </source>
</reference>
<name>A0A3R9R5P4_9CREN</name>
<accession>A0A3R9R5P4</accession>
<dbReference type="Proteomes" id="UP000277582">
    <property type="component" value="Unassembled WGS sequence"/>
</dbReference>